<dbReference type="InterPro" id="IPR011115">
    <property type="entry name" value="SecA_DEAD"/>
</dbReference>
<dbReference type="PANTHER" id="PTHR30612:SF0">
    <property type="entry name" value="CHLOROPLAST PROTEIN-TRANSPORTING ATPASE"/>
    <property type="match status" value="1"/>
</dbReference>
<evidence type="ECO:0000256" key="8">
    <source>
        <dbReference type="ARBA" id="ARBA00022927"/>
    </source>
</evidence>
<gene>
    <name evidence="16" type="ORF">COU12_01745</name>
</gene>
<evidence type="ECO:0000256" key="3">
    <source>
        <dbReference type="ARBA" id="ARBA00022448"/>
    </source>
</evidence>
<dbReference type="PROSITE" id="PS51196">
    <property type="entry name" value="SECA_MOTOR_DEAD"/>
    <property type="match status" value="1"/>
</dbReference>
<keyword evidence="9" id="KW-1278">Translocase</keyword>
<dbReference type="InterPro" id="IPR036266">
    <property type="entry name" value="SecA_Wing/Scaffold_sf"/>
</dbReference>
<dbReference type="Pfam" id="PF07516">
    <property type="entry name" value="SecA_SW"/>
    <property type="match status" value="1"/>
</dbReference>
<dbReference type="SMART" id="SM00957">
    <property type="entry name" value="SecA_DEAD"/>
    <property type="match status" value="1"/>
</dbReference>
<feature type="domain" description="Helicase C-terminal" evidence="14">
    <location>
        <begin position="528"/>
        <end position="721"/>
    </location>
</feature>
<evidence type="ECO:0000256" key="5">
    <source>
        <dbReference type="ARBA" id="ARBA00022490"/>
    </source>
</evidence>
<dbReference type="Pfam" id="PF21090">
    <property type="entry name" value="P-loop_SecA"/>
    <property type="match status" value="2"/>
</dbReference>
<comment type="subcellular location">
    <subcellularLocation>
        <location evidence="1">Membrane</location>
        <topology evidence="1">Peripheral membrane protein</topology>
    </subcellularLocation>
</comment>
<comment type="caution">
    <text evidence="16">The sequence shown here is derived from an EMBL/GenBank/DDBJ whole genome shotgun (WGS) entry which is preliminary data.</text>
</comment>
<feature type="compositionally biased region" description="Basic and acidic residues" evidence="12">
    <location>
        <begin position="218"/>
        <end position="236"/>
    </location>
</feature>
<dbReference type="AlphaFoldDB" id="A0A2M6WFZ4"/>
<feature type="region of interest" description="Disordered" evidence="12">
    <location>
        <begin position="59"/>
        <end position="84"/>
    </location>
</feature>
<reference evidence="17" key="1">
    <citation type="submission" date="2017-09" db="EMBL/GenBank/DDBJ databases">
        <title>Depth-based differentiation of microbial function through sediment-hosted aquifers and enrichment of novel symbionts in the deep terrestrial subsurface.</title>
        <authorList>
            <person name="Probst A.J."/>
            <person name="Ladd B."/>
            <person name="Jarett J.K."/>
            <person name="Geller-Mcgrath D.E."/>
            <person name="Sieber C.M.K."/>
            <person name="Emerson J.B."/>
            <person name="Anantharaman K."/>
            <person name="Thomas B.C."/>
            <person name="Malmstrom R."/>
            <person name="Stieglmeier M."/>
            <person name="Klingl A."/>
            <person name="Woyke T."/>
            <person name="Ryan C.M."/>
            <person name="Banfield J.F."/>
        </authorList>
    </citation>
    <scope>NUCLEOTIDE SEQUENCE [LARGE SCALE GENOMIC DNA]</scope>
</reference>
<keyword evidence="5" id="KW-0963">Cytoplasm</keyword>
<dbReference type="InterPro" id="IPR044722">
    <property type="entry name" value="SecA_SF2_C"/>
</dbReference>
<evidence type="ECO:0000313" key="17">
    <source>
        <dbReference type="Proteomes" id="UP000229530"/>
    </source>
</evidence>
<dbReference type="EMBL" id="PFBE01000025">
    <property type="protein sequence ID" value="PIT91701.1"/>
    <property type="molecule type" value="Genomic_DNA"/>
</dbReference>
<dbReference type="PROSITE" id="PS51192">
    <property type="entry name" value="HELICASE_ATP_BIND_1"/>
    <property type="match status" value="1"/>
</dbReference>
<dbReference type="GO" id="GO:0006886">
    <property type="term" value="P:intracellular protein transport"/>
    <property type="evidence" value="ECO:0007669"/>
    <property type="project" value="InterPro"/>
</dbReference>
<dbReference type="InterPro" id="IPR000185">
    <property type="entry name" value="SecA"/>
</dbReference>
<dbReference type="InterPro" id="IPR027417">
    <property type="entry name" value="P-loop_NTPase"/>
</dbReference>
<evidence type="ECO:0000256" key="4">
    <source>
        <dbReference type="ARBA" id="ARBA00022475"/>
    </source>
</evidence>
<comment type="similarity">
    <text evidence="2">Belongs to the SecA family.</text>
</comment>
<evidence type="ECO:0000256" key="11">
    <source>
        <dbReference type="ARBA" id="ARBA00023136"/>
    </source>
</evidence>
<dbReference type="PANTHER" id="PTHR30612">
    <property type="entry name" value="SECA INNER MEMBRANE COMPONENT OF SEC PROTEIN SECRETION SYSTEM"/>
    <property type="match status" value="1"/>
</dbReference>
<feature type="region of interest" description="Disordered" evidence="12">
    <location>
        <begin position="208"/>
        <end position="236"/>
    </location>
</feature>
<keyword evidence="4" id="KW-1003">Cell membrane</keyword>
<dbReference type="GO" id="GO:0005829">
    <property type="term" value="C:cytosol"/>
    <property type="evidence" value="ECO:0007669"/>
    <property type="project" value="TreeGrafter"/>
</dbReference>
<dbReference type="InterPro" id="IPR001650">
    <property type="entry name" value="Helicase_C-like"/>
</dbReference>
<evidence type="ECO:0000256" key="1">
    <source>
        <dbReference type="ARBA" id="ARBA00004170"/>
    </source>
</evidence>
<feature type="domain" description="Helicase ATP-binding" evidence="13">
    <location>
        <begin position="117"/>
        <end position="365"/>
    </location>
</feature>
<evidence type="ECO:0000256" key="12">
    <source>
        <dbReference type="SAM" id="MobiDB-lite"/>
    </source>
</evidence>
<dbReference type="Gene3D" id="3.40.50.300">
    <property type="entry name" value="P-loop containing nucleotide triphosphate hydrolases"/>
    <property type="match status" value="4"/>
</dbReference>
<dbReference type="SUPFAM" id="SSF81767">
    <property type="entry name" value="Pre-protein crosslinking domain of SecA"/>
    <property type="match status" value="1"/>
</dbReference>
<dbReference type="GO" id="GO:0005886">
    <property type="term" value="C:plasma membrane"/>
    <property type="evidence" value="ECO:0007669"/>
    <property type="project" value="TreeGrafter"/>
</dbReference>
<dbReference type="SUPFAM" id="SSF52540">
    <property type="entry name" value="P-loop containing nucleoside triphosphate hydrolases"/>
    <property type="match status" value="2"/>
</dbReference>
<dbReference type="CDD" id="cd18803">
    <property type="entry name" value="SF2_C_secA"/>
    <property type="match status" value="1"/>
</dbReference>
<accession>A0A2M6WFZ4</accession>
<dbReference type="PROSITE" id="PS01312">
    <property type="entry name" value="SECA"/>
    <property type="match status" value="1"/>
</dbReference>
<feature type="domain" description="SecA family profile" evidence="15">
    <location>
        <begin position="2"/>
        <end position="705"/>
    </location>
</feature>
<protein>
    <submittedName>
        <fullName evidence="16">Preprotein translocase subunit SecA</fullName>
    </submittedName>
</protein>
<feature type="non-terminal residue" evidence="16">
    <location>
        <position position="908"/>
    </location>
</feature>
<dbReference type="GO" id="GO:0006605">
    <property type="term" value="P:protein targeting"/>
    <property type="evidence" value="ECO:0007669"/>
    <property type="project" value="InterPro"/>
</dbReference>
<dbReference type="InterPro" id="IPR020937">
    <property type="entry name" value="SecA_CS"/>
</dbReference>
<dbReference type="SUPFAM" id="SSF81886">
    <property type="entry name" value="Helical scaffold and wing domains of SecA"/>
    <property type="match status" value="1"/>
</dbReference>
<dbReference type="HAMAP" id="MF_01382">
    <property type="entry name" value="SecA"/>
    <property type="match status" value="1"/>
</dbReference>
<evidence type="ECO:0000256" key="7">
    <source>
        <dbReference type="ARBA" id="ARBA00022840"/>
    </source>
</evidence>
<dbReference type="PRINTS" id="PR00906">
    <property type="entry name" value="SECA"/>
</dbReference>
<dbReference type="Pfam" id="PF07517">
    <property type="entry name" value="SecA_DEAD"/>
    <property type="match status" value="1"/>
</dbReference>
<dbReference type="Gene3D" id="1.10.3060.10">
    <property type="entry name" value="Helical scaffold and wing domains of SecA"/>
    <property type="match status" value="1"/>
</dbReference>
<evidence type="ECO:0000259" key="15">
    <source>
        <dbReference type="PROSITE" id="PS51196"/>
    </source>
</evidence>
<keyword evidence="6" id="KW-0547">Nucleotide-binding</keyword>
<dbReference type="SMART" id="SM00958">
    <property type="entry name" value="SecA_PP_bind"/>
    <property type="match status" value="1"/>
</dbReference>
<dbReference type="GO" id="GO:0031522">
    <property type="term" value="C:cell envelope Sec protein transport complex"/>
    <property type="evidence" value="ECO:0007669"/>
    <property type="project" value="TreeGrafter"/>
</dbReference>
<dbReference type="GO" id="GO:0005524">
    <property type="term" value="F:ATP binding"/>
    <property type="evidence" value="ECO:0007669"/>
    <property type="project" value="UniProtKB-KW"/>
</dbReference>
<organism evidence="16 17">
    <name type="scientific">Candidatus Jorgensenbacteria bacterium CG10_big_fil_rev_8_21_14_0_10_54_38</name>
    <dbReference type="NCBI Taxonomy" id="1974593"/>
    <lineage>
        <taxon>Bacteria</taxon>
        <taxon>Candidatus Joergenseniibacteriota</taxon>
    </lineage>
</organism>
<evidence type="ECO:0000256" key="2">
    <source>
        <dbReference type="ARBA" id="ARBA00007650"/>
    </source>
</evidence>
<dbReference type="CDD" id="cd17928">
    <property type="entry name" value="DEXDc_SecA"/>
    <property type="match status" value="1"/>
</dbReference>
<dbReference type="Pfam" id="PF01043">
    <property type="entry name" value="SecA_PP_bind"/>
    <property type="match status" value="1"/>
</dbReference>
<name>A0A2M6WFZ4_9BACT</name>
<evidence type="ECO:0000256" key="9">
    <source>
        <dbReference type="ARBA" id="ARBA00022967"/>
    </source>
</evidence>
<dbReference type="Proteomes" id="UP000229530">
    <property type="component" value="Unassembled WGS sequence"/>
</dbReference>
<dbReference type="InterPro" id="IPR011116">
    <property type="entry name" value="SecA_Wing/Scaffold"/>
</dbReference>
<dbReference type="GO" id="GO:0043952">
    <property type="term" value="P:protein transport by the Sec complex"/>
    <property type="evidence" value="ECO:0007669"/>
    <property type="project" value="TreeGrafter"/>
</dbReference>
<evidence type="ECO:0000259" key="14">
    <source>
        <dbReference type="PROSITE" id="PS51194"/>
    </source>
</evidence>
<dbReference type="InterPro" id="IPR014001">
    <property type="entry name" value="Helicase_ATP-bd"/>
</dbReference>
<evidence type="ECO:0000259" key="13">
    <source>
        <dbReference type="PROSITE" id="PS51192"/>
    </source>
</evidence>
<dbReference type="GO" id="GO:0017038">
    <property type="term" value="P:protein import"/>
    <property type="evidence" value="ECO:0007669"/>
    <property type="project" value="InterPro"/>
</dbReference>
<dbReference type="PROSITE" id="PS51194">
    <property type="entry name" value="HELICASE_CTER"/>
    <property type="match status" value="1"/>
</dbReference>
<sequence length="908" mass="102442">MASFFSKLFSGDTERRLRAFANRVNAEEPALISLSNEELKRASEELRIKVRKGCLPAQAGLSDLPDRQAGGQESSNSPRTEGDPKAMLEEQLPRAFALVREAAKRNLGQRHFDVQLMGGLVLHEGRIAEMLTGEGKTLAATLPAYANALLGQGVHVVTVNDYLAKRDAVWMGQIYHALGLSVSCIVHDAAYRYDPTYTEEKYEILNPPALGKPLARPGKSETNSKFENQNEKKNELDKARDQLGSFKVFEEFLRPITRREAYAADITYGTNHEFGFDYLRDNLALRLGDKVQVRVNPHLHQHESASDNQNKSASDNQCESMLHYTIIDEVDSILIDEARTPLIIAAPDVASSEYYKTFARVVDRLKPDEDYTVDEKFHSVNILEPGIEKTEKMVGLQNIFAPENARLVHYLQESLKAKALFHEDKHYIVENGEIIIIDEFTGRKMYGRRYSGGLHQAIEAKAQEEGKNVKVQQESRTYAQITIQNYFRLYQKIAGMTGTAQTSAEEFHKVYNLDVVSIPPNKPMVRSDASDIIYKTKEARYRAVVQDVKARHEKGQPILLGTTSITNNEILSSYLTQSGIPHEVLNAKNNEREGAIIAQAGRRGAVTVATNMAGRGVDIVLGGNPPSPDEAKEVCEVGGLHVIGTERHEARRIDNQLRGRSGRQGDPGSSQFFLSLEDDLLRVFGGDRIKHLMETMNLPEDLPIESGMVSKAVNQAQQKVEGANFDIRKHLLDFDDVLNKQRTAMYKRREKILEAGERGEALPLVQETLTYYAEAREAELRRAPDEKTEKAVEELKQQLAKVPQALERERSVMISQHLVRILDTLWIDHLENLEGLRDTVNLRAYGQHEPLVEYRREAHFLYQQLNAQFESLLFMTVFPLFEIDMAKVKAAEERRTPPPPEAKHIGRN</sequence>
<keyword evidence="8" id="KW-0653">Protein transport</keyword>
<dbReference type="InterPro" id="IPR014018">
    <property type="entry name" value="SecA_motor_DEAD"/>
</dbReference>
<evidence type="ECO:0000256" key="10">
    <source>
        <dbReference type="ARBA" id="ARBA00023010"/>
    </source>
</evidence>
<dbReference type="InterPro" id="IPR036670">
    <property type="entry name" value="SecA_X-link_sf"/>
</dbReference>
<evidence type="ECO:0000313" key="16">
    <source>
        <dbReference type="EMBL" id="PIT91701.1"/>
    </source>
</evidence>
<dbReference type="InterPro" id="IPR011130">
    <property type="entry name" value="SecA_preprotein_X-link_dom"/>
</dbReference>
<proteinExistence type="inferred from homology"/>
<keyword evidence="10" id="KW-0811">Translocation</keyword>
<keyword evidence="11" id="KW-0472">Membrane</keyword>
<keyword evidence="7" id="KW-0067">ATP-binding</keyword>
<keyword evidence="3" id="KW-0813">Transport</keyword>
<dbReference type="FunFam" id="3.40.50.300:FF:000429">
    <property type="entry name" value="Preprotein translocase subunit SecA"/>
    <property type="match status" value="1"/>
</dbReference>
<evidence type="ECO:0000256" key="6">
    <source>
        <dbReference type="ARBA" id="ARBA00022741"/>
    </source>
</evidence>